<dbReference type="EMBL" id="BRXX01000089">
    <property type="protein sequence ID" value="GMH89027.1"/>
    <property type="molecule type" value="Genomic_DNA"/>
</dbReference>
<accession>A0A9W7ESE8</accession>
<evidence type="ECO:0000313" key="2">
    <source>
        <dbReference type="EMBL" id="GMH89027.1"/>
    </source>
</evidence>
<dbReference type="Pfam" id="PF01399">
    <property type="entry name" value="PCI"/>
    <property type="match status" value="1"/>
</dbReference>
<dbReference type="InterPro" id="IPR000717">
    <property type="entry name" value="PCI_dom"/>
</dbReference>
<keyword evidence="3" id="KW-1185">Reference proteome</keyword>
<dbReference type="PANTHER" id="PTHR12732">
    <property type="entry name" value="UNCHARACTERIZED PROTEASOME COMPONENT REGION PCI-CONTAINING"/>
    <property type="match status" value="1"/>
</dbReference>
<dbReference type="GO" id="GO:0003723">
    <property type="term" value="F:RNA binding"/>
    <property type="evidence" value="ECO:0007669"/>
    <property type="project" value="InterPro"/>
</dbReference>
<reference evidence="3" key="1">
    <citation type="journal article" date="2023" name="Commun. Biol.">
        <title>Genome analysis of Parmales, the sister group of diatoms, reveals the evolutionary specialization of diatoms from phago-mixotrophs to photoautotrophs.</title>
        <authorList>
            <person name="Ban H."/>
            <person name="Sato S."/>
            <person name="Yoshikawa S."/>
            <person name="Yamada K."/>
            <person name="Nakamura Y."/>
            <person name="Ichinomiya M."/>
            <person name="Sato N."/>
            <person name="Blanc-Mathieu R."/>
            <person name="Endo H."/>
            <person name="Kuwata A."/>
            <person name="Ogata H."/>
        </authorList>
    </citation>
    <scope>NUCLEOTIDE SEQUENCE [LARGE SCALE GENOMIC DNA]</scope>
    <source>
        <strain evidence="3">NIES 3699</strain>
    </source>
</reference>
<dbReference type="GO" id="GO:0000973">
    <property type="term" value="P:post-transcriptional tethering of RNA polymerase II gene DNA at nuclear periphery"/>
    <property type="evidence" value="ECO:0007669"/>
    <property type="project" value="TreeGrafter"/>
</dbReference>
<feature type="domain" description="PCI" evidence="1">
    <location>
        <begin position="230"/>
        <end position="409"/>
    </location>
</feature>
<dbReference type="AlphaFoldDB" id="A0A9W7ESE8"/>
<dbReference type="GO" id="GO:0016973">
    <property type="term" value="P:poly(A)+ mRNA export from nucleus"/>
    <property type="evidence" value="ECO:0007669"/>
    <property type="project" value="TreeGrafter"/>
</dbReference>
<dbReference type="PANTHER" id="PTHR12732:SF0">
    <property type="entry name" value="PCI DOMAIN-CONTAINING PROTEIN 2"/>
    <property type="match status" value="1"/>
</dbReference>
<dbReference type="Proteomes" id="UP001165160">
    <property type="component" value="Unassembled WGS sequence"/>
</dbReference>
<proteinExistence type="predicted"/>
<evidence type="ECO:0000259" key="1">
    <source>
        <dbReference type="PROSITE" id="PS50250"/>
    </source>
</evidence>
<gene>
    <name evidence="2" type="ORF">TrVE_jg13183</name>
</gene>
<evidence type="ECO:0000313" key="3">
    <source>
        <dbReference type="Proteomes" id="UP001165160"/>
    </source>
</evidence>
<dbReference type="SMART" id="SM00753">
    <property type="entry name" value="PAM"/>
    <property type="match status" value="1"/>
</dbReference>
<dbReference type="Gene3D" id="1.10.10.10">
    <property type="entry name" value="Winged helix-like DNA-binding domain superfamily/Winged helix DNA-binding domain"/>
    <property type="match status" value="1"/>
</dbReference>
<dbReference type="GO" id="GO:0070390">
    <property type="term" value="C:transcription export complex 2"/>
    <property type="evidence" value="ECO:0007669"/>
    <property type="project" value="TreeGrafter"/>
</dbReference>
<dbReference type="PROSITE" id="PS50250">
    <property type="entry name" value="PCI"/>
    <property type="match status" value="1"/>
</dbReference>
<name>A0A9W7ESE8_9STRA</name>
<dbReference type="GO" id="GO:0006368">
    <property type="term" value="P:transcription elongation by RNA polymerase II"/>
    <property type="evidence" value="ECO:0007669"/>
    <property type="project" value="TreeGrafter"/>
</dbReference>
<comment type="caution">
    <text evidence="2">The sequence shown here is derived from an EMBL/GenBank/DDBJ whole genome shotgun (WGS) entry which is preliminary data.</text>
</comment>
<protein>
    <recommendedName>
        <fullName evidence="1">PCI domain-containing protein</fullName>
    </recommendedName>
</protein>
<dbReference type="InterPro" id="IPR036388">
    <property type="entry name" value="WH-like_DNA-bd_sf"/>
</dbReference>
<dbReference type="InterPro" id="IPR045114">
    <property type="entry name" value="Csn12-like"/>
</dbReference>
<organism evidence="2 3">
    <name type="scientific">Triparma verrucosa</name>
    <dbReference type="NCBI Taxonomy" id="1606542"/>
    <lineage>
        <taxon>Eukaryota</taxon>
        <taxon>Sar</taxon>
        <taxon>Stramenopiles</taxon>
        <taxon>Ochrophyta</taxon>
        <taxon>Bolidophyceae</taxon>
        <taxon>Parmales</taxon>
        <taxon>Triparmaceae</taxon>
        <taxon>Triparma</taxon>
    </lineage>
</organism>
<dbReference type="GO" id="GO:0003690">
    <property type="term" value="F:double-stranded DNA binding"/>
    <property type="evidence" value="ECO:0007669"/>
    <property type="project" value="InterPro"/>
</dbReference>
<sequence length="420" mass="47663">MDKYMSIVPALLQSHTVQASHTYYPLPRIVRVGQDSDTRTSPICSDIEGHLNRLARQISSPSPHLSTLFALTSTLHEITLPHTSSQTLIIPPLLLPTYLHLTLEKSKLLILLLSNDKGNYFSTPLHHSLKDLYRISIIMDKRDGKWDRLNACVTVAQDAFSKSLNDRTSLDSVEIGPSGSKKVLVLPLVLLLFRCYFTLNTLRLCRNLARPVLSKGLDNEVNLGGKGTAVGFKYYLGRLNMFSDEFLEAEQNLTWAYTNCPPGANRKRILSFLVPVRLLRGRLPMKELLVREDLWDKFGGIVEGIRTGDMRNWELNMNQQQMNFIKKGTYLLLHRTRPLVFRTLFIRLATLLKKTQIPLPLAAKCLKALHIDIDLDELECVLANLIFKGIVRGYISHEKRVLVLSKKEAFPRSALELGKL</sequence>